<dbReference type="CDD" id="cd16922">
    <property type="entry name" value="HATPase_EvgS-ArcB-TorS-like"/>
    <property type="match status" value="1"/>
</dbReference>
<feature type="transmembrane region" description="Helical" evidence="13">
    <location>
        <begin position="366"/>
        <end position="387"/>
    </location>
</feature>
<evidence type="ECO:0000256" key="8">
    <source>
        <dbReference type="ARBA" id="ARBA00022777"/>
    </source>
</evidence>
<keyword evidence="6" id="KW-0808">Transferase</keyword>
<dbReference type="InterPro" id="IPR011623">
    <property type="entry name" value="7TMR_DISM_rcpt_extracell_dom1"/>
</dbReference>
<dbReference type="GO" id="GO:0009927">
    <property type="term" value="F:histidine phosphotransfer kinase activity"/>
    <property type="evidence" value="ECO:0007669"/>
    <property type="project" value="TreeGrafter"/>
</dbReference>
<keyword evidence="13" id="KW-1133">Transmembrane helix</keyword>
<evidence type="ECO:0000313" key="17">
    <source>
        <dbReference type="Proteomes" id="UP000187074"/>
    </source>
</evidence>
<dbReference type="Pfam" id="PF02518">
    <property type="entry name" value="HATPase_c"/>
    <property type="match status" value="2"/>
</dbReference>
<dbReference type="InterPro" id="IPR011006">
    <property type="entry name" value="CheY-like_superfamily"/>
</dbReference>
<dbReference type="Gene3D" id="3.40.50.2300">
    <property type="match status" value="1"/>
</dbReference>
<evidence type="ECO:0000256" key="12">
    <source>
        <dbReference type="PROSITE-ProRule" id="PRU00169"/>
    </source>
</evidence>
<sequence length="1033" mass="116390">MGSKKIVQYILAITVFLSLLLSIRWYWIEAFVPPHHPKASQGVLDLRSWDLIHSKSITLDGEWAFYPDKLATKQELEQTHPQHRYVQVPGNWQGSQTKESESAYGTGTYRLRILIDPALTAPLSFWIQQIQASASVEINGLKVGEMGKTGEDGKDTYSPARSPFVVDYAPANHTQEIDLIIRVANNEHPLKGGIVNSIKLGSSEAIHDERGLSIDLQLITFVVLILHGLYSCILFLFNPKEWTLLDFFLLLLTASVTIVVSDDDLLLKWLSINYTWDLKISILSYSWLSFFILKMTRSFTIKTRSRWFIGYGISLLLYSGFIAIAPASLVFWTVEYKVFSIYYILPVVISIYMFGRMVAASRDDAIFLLLAASGIFSSVIWGALNKYQELPTVYYPVDVISAIIGFSAYWFKRYFRNADKISKLNRQLQKADKMKDRFLAQTSHELRTPLHGIMNIAQSVTDREQHHMDSRSAEDMNLLIKVGRQMSHLLNDLLDAVRLREKRIILHAEPLSLPSVVNGVIDILKYLVEGKAVELKMNLDISEALPLVMADEKRLVQILMNVLHNAIKHTEEGIIAVSAIAKNGQMIIEVTDTGTGMDQETQQRVFLPYEQGDPGYGDTNGIGLGLSISRELVELHGGSMTVHSEVGKGSTFTFTLPLADSTDIEISPSILTERLGAYEEMAASRNNLNGQPLLTVEAPSMEEQMNILAVDDNLVNLRVLASILMTEPYHLQLATSAGEALELLGTKPWDLVIADVMMPQISGYKLTRMIRERYSSSELPVLLLTARSEPSDMYAGFRAGANDYVTKPVDPMELKYRIQSLITLKQSVNERLRMEAAYLQAQIHPHFLFNTLNSIHALSEIDVDRMRKLNEAFSSYLQISFQYQNSGKFVSLTEELELVRAYLYVEKERHGNRLHVIWNVDQDANLLLPPLTIQPLVENAVQHGIIPIAKGGTVEIHIIRQEQSTLIQVKDNGMGMNREKVQELLDAPRKDKRGIGLYNTNRRLIQTYGSGLSIQSEVRAGTSVSFVIPDPEE</sequence>
<comment type="caution">
    <text evidence="16">The sequence shown here is derived from an EMBL/GenBank/DDBJ whole genome shotgun (WGS) entry which is preliminary data.</text>
</comment>
<dbReference type="SMART" id="SM00388">
    <property type="entry name" value="HisKA"/>
    <property type="match status" value="1"/>
</dbReference>
<dbReference type="AlphaFoldDB" id="A0A1R1AYS6"/>
<dbReference type="Gene3D" id="1.10.287.130">
    <property type="match status" value="1"/>
</dbReference>
<protein>
    <recommendedName>
        <fullName evidence="3">histidine kinase</fullName>
        <ecNumber evidence="3">2.7.13.3</ecNumber>
    </recommendedName>
</protein>
<dbReference type="Gene3D" id="3.30.565.10">
    <property type="entry name" value="Histidine kinase-like ATPase, C-terminal domain"/>
    <property type="match status" value="2"/>
</dbReference>
<keyword evidence="5 12" id="KW-0597">Phosphoprotein</keyword>
<dbReference type="InterPro" id="IPR004358">
    <property type="entry name" value="Sig_transdc_His_kin-like_C"/>
</dbReference>
<dbReference type="PANTHER" id="PTHR43047:SF72">
    <property type="entry name" value="OSMOSENSING HISTIDINE PROTEIN KINASE SLN1"/>
    <property type="match status" value="1"/>
</dbReference>
<accession>A0A1R1AYS6</accession>
<keyword evidence="9" id="KW-0067">ATP-binding</keyword>
<keyword evidence="8 16" id="KW-0418">Kinase</keyword>
<feature type="domain" description="Response regulatory" evidence="15">
    <location>
        <begin position="706"/>
        <end position="822"/>
    </location>
</feature>
<dbReference type="PROSITE" id="PS50110">
    <property type="entry name" value="RESPONSE_REGULATORY"/>
    <property type="match status" value="1"/>
</dbReference>
<keyword evidence="4" id="KW-1003">Cell membrane</keyword>
<dbReference type="Pfam" id="PF07695">
    <property type="entry name" value="7TMR-DISM_7TM"/>
    <property type="match status" value="1"/>
</dbReference>
<dbReference type="GO" id="GO:0005524">
    <property type="term" value="F:ATP binding"/>
    <property type="evidence" value="ECO:0007669"/>
    <property type="project" value="UniProtKB-KW"/>
</dbReference>
<feature type="transmembrane region" description="Helical" evidence="13">
    <location>
        <begin position="244"/>
        <end position="260"/>
    </location>
</feature>
<evidence type="ECO:0000256" key="4">
    <source>
        <dbReference type="ARBA" id="ARBA00022475"/>
    </source>
</evidence>
<dbReference type="OrthoDB" id="9809348at2"/>
<evidence type="ECO:0000259" key="15">
    <source>
        <dbReference type="PROSITE" id="PS50110"/>
    </source>
</evidence>
<dbReference type="SMART" id="SM00448">
    <property type="entry name" value="REC"/>
    <property type="match status" value="1"/>
</dbReference>
<dbReference type="Gene3D" id="2.60.120.260">
    <property type="entry name" value="Galactose-binding domain-like"/>
    <property type="match status" value="1"/>
</dbReference>
<dbReference type="PROSITE" id="PS50109">
    <property type="entry name" value="HIS_KIN"/>
    <property type="match status" value="2"/>
</dbReference>
<feature type="transmembrane region" description="Helical" evidence="13">
    <location>
        <begin position="340"/>
        <end position="359"/>
    </location>
</feature>
<evidence type="ECO:0000313" key="16">
    <source>
        <dbReference type="EMBL" id="OME90990.1"/>
    </source>
</evidence>
<dbReference type="SUPFAM" id="SSF52172">
    <property type="entry name" value="CheY-like"/>
    <property type="match status" value="1"/>
</dbReference>
<dbReference type="EC" id="2.7.13.3" evidence="3"/>
<dbReference type="InterPro" id="IPR001789">
    <property type="entry name" value="Sig_transdc_resp-reg_receiver"/>
</dbReference>
<keyword evidence="7" id="KW-0547">Nucleotide-binding</keyword>
<evidence type="ECO:0000256" key="13">
    <source>
        <dbReference type="SAM" id="Phobius"/>
    </source>
</evidence>
<dbReference type="CDD" id="cd17574">
    <property type="entry name" value="REC_OmpR"/>
    <property type="match status" value="1"/>
</dbReference>
<dbReference type="GO" id="GO:0000155">
    <property type="term" value="F:phosphorelay sensor kinase activity"/>
    <property type="evidence" value="ECO:0007669"/>
    <property type="project" value="InterPro"/>
</dbReference>
<proteinExistence type="predicted"/>
<keyword evidence="13" id="KW-0812">Transmembrane</keyword>
<dbReference type="PRINTS" id="PR00344">
    <property type="entry name" value="BCTRLSENSOR"/>
</dbReference>
<keyword evidence="10" id="KW-0902">Two-component regulatory system</keyword>
<keyword evidence="11 13" id="KW-0472">Membrane</keyword>
<dbReference type="GO" id="GO:0005886">
    <property type="term" value="C:plasma membrane"/>
    <property type="evidence" value="ECO:0007669"/>
    <property type="project" value="UniProtKB-SubCell"/>
</dbReference>
<name>A0A1R1AYS6_PAELA</name>
<organism evidence="16 17">
    <name type="scientific">Paenibacillus lautus</name>
    <name type="common">Bacillus lautus</name>
    <dbReference type="NCBI Taxonomy" id="1401"/>
    <lineage>
        <taxon>Bacteria</taxon>
        <taxon>Bacillati</taxon>
        <taxon>Bacillota</taxon>
        <taxon>Bacilli</taxon>
        <taxon>Bacillales</taxon>
        <taxon>Paenibacillaceae</taxon>
        <taxon>Paenibacillus</taxon>
    </lineage>
</organism>
<evidence type="ECO:0000256" key="6">
    <source>
        <dbReference type="ARBA" id="ARBA00022679"/>
    </source>
</evidence>
<dbReference type="SUPFAM" id="SSF47384">
    <property type="entry name" value="Homodimeric domain of signal transducing histidine kinase"/>
    <property type="match status" value="1"/>
</dbReference>
<evidence type="ECO:0000256" key="11">
    <source>
        <dbReference type="ARBA" id="ARBA00023136"/>
    </source>
</evidence>
<dbReference type="InterPro" id="IPR010559">
    <property type="entry name" value="Sig_transdc_His_kin_internal"/>
</dbReference>
<dbReference type="SUPFAM" id="SSF55874">
    <property type="entry name" value="ATPase domain of HSP90 chaperone/DNA topoisomerase II/histidine kinase"/>
    <property type="match status" value="2"/>
</dbReference>
<evidence type="ECO:0000259" key="14">
    <source>
        <dbReference type="PROSITE" id="PS50109"/>
    </source>
</evidence>
<dbReference type="STRING" id="1401.BK123_19890"/>
<gene>
    <name evidence="16" type="ORF">BK123_19890</name>
</gene>
<dbReference type="FunFam" id="3.30.565.10:FF:000023">
    <property type="entry name" value="PAS domain-containing sensor histidine kinase"/>
    <property type="match status" value="1"/>
</dbReference>
<dbReference type="InterPro" id="IPR036890">
    <property type="entry name" value="HATPase_C_sf"/>
</dbReference>
<feature type="transmembrane region" description="Helical" evidence="13">
    <location>
        <begin position="308"/>
        <end position="334"/>
    </location>
</feature>
<evidence type="ECO:0000256" key="9">
    <source>
        <dbReference type="ARBA" id="ARBA00022840"/>
    </source>
</evidence>
<evidence type="ECO:0000256" key="2">
    <source>
        <dbReference type="ARBA" id="ARBA00004236"/>
    </source>
</evidence>
<evidence type="ECO:0000256" key="5">
    <source>
        <dbReference type="ARBA" id="ARBA00022553"/>
    </source>
</evidence>
<dbReference type="InterPro" id="IPR005467">
    <property type="entry name" value="His_kinase_dom"/>
</dbReference>
<evidence type="ECO:0000256" key="10">
    <source>
        <dbReference type="ARBA" id="ARBA00023012"/>
    </source>
</evidence>
<dbReference type="SUPFAM" id="SSF49785">
    <property type="entry name" value="Galactose-binding domain-like"/>
    <property type="match status" value="1"/>
</dbReference>
<dbReference type="InterPro" id="IPR003661">
    <property type="entry name" value="HisK_dim/P_dom"/>
</dbReference>
<dbReference type="SMART" id="SM00387">
    <property type="entry name" value="HATPase_c"/>
    <property type="match status" value="2"/>
</dbReference>
<feature type="transmembrane region" description="Helical" evidence="13">
    <location>
        <begin position="7"/>
        <end position="27"/>
    </location>
</feature>
<dbReference type="PANTHER" id="PTHR43047">
    <property type="entry name" value="TWO-COMPONENT HISTIDINE PROTEIN KINASE"/>
    <property type="match status" value="1"/>
</dbReference>
<evidence type="ECO:0000256" key="7">
    <source>
        <dbReference type="ARBA" id="ARBA00022741"/>
    </source>
</evidence>
<dbReference type="InterPro" id="IPR008979">
    <property type="entry name" value="Galactose-bd-like_sf"/>
</dbReference>
<dbReference type="CDD" id="cd00082">
    <property type="entry name" value="HisKA"/>
    <property type="match status" value="1"/>
</dbReference>
<dbReference type="InterPro" id="IPR036097">
    <property type="entry name" value="HisK_dim/P_sf"/>
</dbReference>
<dbReference type="InterPro" id="IPR003594">
    <property type="entry name" value="HATPase_dom"/>
</dbReference>
<dbReference type="Pfam" id="PF06580">
    <property type="entry name" value="His_kinase"/>
    <property type="match status" value="1"/>
</dbReference>
<comment type="catalytic activity">
    <reaction evidence="1">
        <text>ATP + protein L-histidine = ADP + protein N-phospho-L-histidine.</text>
        <dbReference type="EC" id="2.7.13.3"/>
    </reaction>
</comment>
<reference evidence="16 17" key="1">
    <citation type="submission" date="2016-11" db="EMBL/GenBank/DDBJ databases">
        <title>Paenibacillus species isolates.</title>
        <authorList>
            <person name="Beno S.M."/>
        </authorList>
    </citation>
    <scope>NUCLEOTIDE SEQUENCE [LARGE SCALE GENOMIC DNA]</scope>
    <source>
        <strain evidence="16 17">FSL F4-0100</strain>
    </source>
</reference>
<dbReference type="Proteomes" id="UP000187074">
    <property type="component" value="Unassembled WGS sequence"/>
</dbReference>
<comment type="subcellular location">
    <subcellularLocation>
        <location evidence="2">Cell membrane</location>
    </subcellularLocation>
</comment>
<dbReference type="Pfam" id="PF00512">
    <property type="entry name" value="HisKA"/>
    <property type="match status" value="1"/>
</dbReference>
<feature type="transmembrane region" description="Helical" evidence="13">
    <location>
        <begin position="393"/>
        <end position="411"/>
    </location>
</feature>
<dbReference type="Pfam" id="PF00072">
    <property type="entry name" value="Response_reg"/>
    <property type="match status" value="1"/>
</dbReference>
<feature type="domain" description="Histidine kinase" evidence="14">
    <location>
        <begin position="933"/>
        <end position="1032"/>
    </location>
</feature>
<dbReference type="EMBL" id="MRTF01000007">
    <property type="protein sequence ID" value="OME90990.1"/>
    <property type="molecule type" value="Genomic_DNA"/>
</dbReference>
<feature type="modified residue" description="4-aspartylphosphate" evidence="12">
    <location>
        <position position="755"/>
    </location>
</feature>
<feature type="domain" description="Histidine kinase" evidence="14">
    <location>
        <begin position="441"/>
        <end position="660"/>
    </location>
</feature>
<evidence type="ECO:0000256" key="3">
    <source>
        <dbReference type="ARBA" id="ARBA00012438"/>
    </source>
</evidence>
<feature type="transmembrane region" description="Helical" evidence="13">
    <location>
        <begin position="218"/>
        <end position="237"/>
    </location>
</feature>
<evidence type="ECO:0000256" key="1">
    <source>
        <dbReference type="ARBA" id="ARBA00000085"/>
    </source>
</evidence>